<dbReference type="RefSeq" id="WP_106893147.1">
    <property type="nucleotide sequence ID" value="NZ_CP027860.1"/>
</dbReference>
<reference evidence="7 8" key="1">
    <citation type="submission" date="2018-03" db="EMBL/GenBank/DDBJ databases">
        <title>Ahniella affigens gen. nov., sp. nov., a gammaproteobacterium isolated from sandy soil near a stream.</title>
        <authorList>
            <person name="Ko Y."/>
            <person name="Kim J.-H."/>
        </authorList>
    </citation>
    <scope>NUCLEOTIDE SEQUENCE [LARGE SCALE GENOMIC DNA]</scope>
    <source>
        <strain evidence="7 8">D13</strain>
    </source>
</reference>
<keyword evidence="2" id="KW-0802">TPR repeat</keyword>
<gene>
    <name evidence="7" type="ORF">C7S18_19580</name>
</gene>
<keyword evidence="5" id="KW-0812">Transmembrane</keyword>
<dbReference type="PROSITE" id="PS51755">
    <property type="entry name" value="OMPR_PHOB"/>
    <property type="match status" value="1"/>
</dbReference>
<sequence length="456" mass="50412">MTAMNSEPWPERVVAGPWRAERDLGELRGPAGNQRLEPKVMDLFCLLANEPGRVWTREQLMATLWPGLVVGDDSLARTVSKLRQALGDDARAPQWIETIAKRGYRWIPVVESIVTMAPPTKAVVQPDAEPTESVARAYHRPQYWSKLTIGLALVIGLTVLAWLWSERTRHTREGGTQTSADNERLLVRADDHYFQFDRADNEAALELYQRVLNVDPENPAALAGLANALTQRAIRWPTPPGATAIEYRRLADALKAGHMAEEPARSQLRRARELAEAAVQRAPNAAAAHKALGLVLSAQGNLDQGLIEHQRAIELDPQAWPAMINLADVLTQLDRNDEARHWFEQAYAAMDQDYAENPAQVQHWQEALGILIGDRYRNAGDWRQAESWYRRVLTIAPLDPEATGGLAAVLIAGGDPEAATRLCDELTARIGHHGECPKTAASAEGRNGPNSADPLE</sequence>
<feature type="transmembrane region" description="Helical" evidence="5">
    <location>
        <begin position="143"/>
        <end position="164"/>
    </location>
</feature>
<dbReference type="InterPro" id="IPR011990">
    <property type="entry name" value="TPR-like_helical_dom_sf"/>
</dbReference>
<dbReference type="GO" id="GO:0000160">
    <property type="term" value="P:phosphorelay signal transduction system"/>
    <property type="evidence" value="ECO:0007669"/>
    <property type="project" value="InterPro"/>
</dbReference>
<dbReference type="Proteomes" id="UP000241074">
    <property type="component" value="Chromosome"/>
</dbReference>
<evidence type="ECO:0000256" key="3">
    <source>
        <dbReference type="PROSITE-ProRule" id="PRU01091"/>
    </source>
</evidence>
<dbReference type="InterPro" id="IPR001867">
    <property type="entry name" value="OmpR/PhoB-type_DNA-bd"/>
</dbReference>
<reference evidence="7 8" key="2">
    <citation type="submission" date="2018-03" db="EMBL/GenBank/DDBJ databases">
        <authorList>
            <person name="Keele B.F."/>
        </authorList>
    </citation>
    <scope>NUCLEOTIDE SEQUENCE [LARGE SCALE GENOMIC DNA]</scope>
    <source>
        <strain evidence="7 8">D13</strain>
    </source>
</reference>
<dbReference type="OrthoDB" id="5932494at2"/>
<dbReference type="SMART" id="SM00028">
    <property type="entry name" value="TPR"/>
    <property type="match status" value="4"/>
</dbReference>
<feature type="region of interest" description="Disordered" evidence="4">
    <location>
        <begin position="436"/>
        <end position="456"/>
    </location>
</feature>
<keyword evidence="8" id="KW-1185">Reference proteome</keyword>
<dbReference type="InterPro" id="IPR019734">
    <property type="entry name" value="TPR_rpt"/>
</dbReference>
<dbReference type="GO" id="GO:0003677">
    <property type="term" value="F:DNA binding"/>
    <property type="evidence" value="ECO:0007669"/>
    <property type="project" value="UniProtKB-UniRule"/>
</dbReference>
<evidence type="ECO:0000259" key="6">
    <source>
        <dbReference type="PROSITE" id="PS51755"/>
    </source>
</evidence>
<dbReference type="InterPro" id="IPR016032">
    <property type="entry name" value="Sig_transdc_resp-reg_C-effctor"/>
</dbReference>
<evidence type="ECO:0000256" key="2">
    <source>
        <dbReference type="PROSITE-ProRule" id="PRU00339"/>
    </source>
</evidence>
<dbReference type="SMART" id="SM00862">
    <property type="entry name" value="Trans_reg_C"/>
    <property type="match status" value="1"/>
</dbReference>
<name>A0A2P1PWK1_9GAMM</name>
<dbReference type="SUPFAM" id="SSF46894">
    <property type="entry name" value="C-terminal effector domain of the bipartite response regulators"/>
    <property type="match status" value="1"/>
</dbReference>
<evidence type="ECO:0000256" key="5">
    <source>
        <dbReference type="SAM" id="Phobius"/>
    </source>
</evidence>
<accession>A0A2P1PWK1</accession>
<feature type="DNA-binding region" description="OmpR/PhoB-type" evidence="3">
    <location>
        <begin position="9"/>
        <end position="108"/>
    </location>
</feature>
<protein>
    <recommendedName>
        <fullName evidence="6">OmpR/PhoB-type domain-containing protein</fullName>
    </recommendedName>
</protein>
<dbReference type="SUPFAM" id="SSF48452">
    <property type="entry name" value="TPR-like"/>
    <property type="match status" value="1"/>
</dbReference>
<evidence type="ECO:0000313" key="8">
    <source>
        <dbReference type="Proteomes" id="UP000241074"/>
    </source>
</evidence>
<evidence type="ECO:0000313" key="7">
    <source>
        <dbReference type="EMBL" id="AVP99227.1"/>
    </source>
</evidence>
<keyword evidence="5" id="KW-0472">Membrane</keyword>
<keyword evidence="5" id="KW-1133">Transmembrane helix</keyword>
<keyword evidence="1 3" id="KW-0238">DNA-binding</keyword>
<dbReference type="Pfam" id="PF13432">
    <property type="entry name" value="TPR_16"/>
    <property type="match status" value="1"/>
</dbReference>
<dbReference type="EMBL" id="CP027860">
    <property type="protein sequence ID" value="AVP99227.1"/>
    <property type="molecule type" value="Genomic_DNA"/>
</dbReference>
<dbReference type="KEGG" id="xba:C7S18_19580"/>
<dbReference type="AlphaFoldDB" id="A0A2P1PWK1"/>
<proteinExistence type="predicted"/>
<dbReference type="PANTHER" id="PTHR12558">
    <property type="entry name" value="CELL DIVISION CYCLE 16,23,27"/>
    <property type="match status" value="1"/>
</dbReference>
<dbReference type="Pfam" id="PF00486">
    <property type="entry name" value="Trans_reg_C"/>
    <property type="match status" value="1"/>
</dbReference>
<evidence type="ECO:0000256" key="1">
    <source>
        <dbReference type="ARBA" id="ARBA00023125"/>
    </source>
</evidence>
<dbReference type="Gene3D" id="1.25.40.10">
    <property type="entry name" value="Tetratricopeptide repeat domain"/>
    <property type="match status" value="2"/>
</dbReference>
<dbReference type="CDD" id="cd00383">
    <property type="entry name" value="trans_reg_C"/>
    <property type="match status" value="1"/>
</dbReference>
<feature type="repeat" description="TPR" evidence="2">
    <location>
        <begin position="286"/>
        <end position="319"/>
    </location>
</feature>
<dbReference type="Pfam" id="PF13374">
    <property type="entry name" value="TPR_10"/>
    <property type="match status" value="1"/>
</dbReference>
<dbReference type="PROSITE" id="PS50005">
    <property type="entry name" value="TPR"/>
    <property type="match status" value="1"/>
</dbReference>
<dbReference type="GO" id="GO:0006355">
    <property type="term" value="P:regulation of DNA-templated transcription"/>
    <property type="evidence" value="ECO:0007669"/>
    <property type="project" value="InterPro"/>
</dbReference>
<dbReference type="InterPro" id="IPR036388">
    <property type="entry name" value="WH-like_DNA-bd_sf"/>
</dbReference>
<dbReference type="Gene3D" id="1.10.10.10">
    <property type="entry name" value="Winged helix-like DNA-binding domain superfamily/Winged helix DNA-binding domain"/>
    <property type="match status" value="1"/>
</dbReference>
<organism evidence="7 8">
    <name type="scientific">Ahniella affigens</name>
    <dbReference type="NCBI Taxonomy" id="2021234"/>
    <lineage>
        <taxon>Bacteria</taxon>
        <taxon>Pseudomonadati</taxon>
        <taxon>Pseudomonadota</taxon>
        <taxon>Gammaproteobacteria</taxon>
        <taxon>Lysobacterales</taxon>
        <taxon>Rhodanobacteraceae</taxon>
        <taxon>Ahniella</taxon>
    </lineage>
</organism>
<dbReference type="PANTHER" id="PTHR12558:SF33">
    <property type="entry name" value="BLL7664 PROTEIN"/>
    <property type="match status" value="1"/>
</dbReference>
<evidence type="ECO:0000256" key="4">
    <source>
        <dbReference type="SAM" id="MobiDB-lite"/>
    </source>
</evidence>
<dbReference type="Pfam" id="PF14559">
    <property type="entry name" value="TPR_19"/>
    <property type="match status" value="1"/>
</dbReference>
<feature type="domain" description="OmpR/PhoB-type" evidence="6">
    <location>
        <begin position="9"/>
        <end position="108"/>
    </location>
</feature>